<dbReference type="Pfam" id="PF00133">
    <property type="entry name" value="tRNA-synt_1"/>
    <property type="match status" value="1"/>
</dbReference>
<accession>A0A3D3RB38</accession>
<keyword evidence="5" id="KW-0648">Protein biosynthesis</keyword>
<proteinExistence type="predicted"/>
<dbReference type="GO" id="GO:0004832">
    <property type="term" value="F:valine-tRNA ligase activity"/>
    <property type="evidence" value="ECO:0007669"/>
    <property type="project" value="UniProtKB-EC"/>
</dbReference>
<keyword evidence="3" id="KW-0547">Nucleotide-binding</keyword>
<keyword evidence="2 9" id="KW-0436">Ligase</keyword>
<keyword evidence="4" id="KW-0067">ATP-binding</keyword>
<dbReference type="InterPro" id="IPR002303">
    <property type="entry name" value="Valyl-tRNA_ligase"/>
</dbReference>
<dbReference type="PANTHER" id="PTHR11946:SF93">
    <property type="entry name" value="VALINE--TRNA LIGASE, CHLOROPLASTIC_MITOCHONDRIAL 2"/>
    <property type="match status" value="1"/>
</dbReference>
<dbReference type="AlphaFoldDB" id="A0A3D3RB38"/>
<evidence type="ECO:0000256" key="5">
    <source>
        <dbReference type="ARBA" id="ARBA00022917"/>
    </source>
</evidence>
<organism evidence="9 10">
    <name type="scientific">Gimesia maris</name>
    <dbReference type="NCBI Taxonomy" id="122"/>
    <lineage>
        <taxon>Bacteria</taxon>
        <taxon>Pseudomonadati</taxon>
        <taxon>Planctomycetota</taxon>
        <taxon>Planctomycetia</taxon>
        <taxon>Planctomycetales</taxon>
        <taxon>Planctomycetaceae</taxon>
        <taxon>Gimesia</taxon>
    </lineage>
</organism>
<evidence type="ECO:0000259" key="8">
    <source>
        <dbReference type="Pfam" id="PF00133"/>
    </source>
</evidence>
<dbReference type="GO" id="GO:0005524">
    <property type="term" value="F:ATP binding"/>
    <property type="evidence" value="ECO:0007669"/>
    <property type="project" value="UniProtKB-KW"/>
</dbReference>
<dbReference type="EC" id="6.1.1.9" evidence="1"/>
<dbReference type="PANTHER" id="PTHR11946">
    <property type="entry name" value="VALYL-TRNA SYNTHETASES"/>
    <property type="match status" value="1"/>
</dbReference>
<dbReference type="InterPro" id="IPR014729">
    <property type="entry name" value="Rossmann-like_a/b/a_fold"/>
</dbReference>
<feature type="non-terminal residue" evidence="9">
    <location>
        <position position="132"/>
    </location>
</feature>
<evidence type="ECO:0000256" key="1">
    <source>
        <dbReference type="ARBA" id="ARBA00013169"/>
    </source>
</evidence>
<evidence type="ECO:0000256" key="3">
    <source>
        <dbReference type="ARBA" id="ARBA00022741"/>
    </source>
</evidence>
<reference evidence="9 10" key="1">
    <citation type="journal article" date="2018" name="Nat. Biotechnol.">
        <title>A standardized bacterial taxonomy based on genome phylogeny substantially revises the tree of life.</title>
        <authorList>
            <person name="Parks D.H."/>
            <person name="Chuvochina M."/>
            <person name="Waite D.W."/>
            <person name="Rinke C."/>
            <person name="Skarshewski A."/>
            <person name="Chaumeil P.A."/>
            <person name="Hugenholtz P."/>
        </authorList>
    </citation>
    <scope>NUCLEOTIDE SEQUENCE [LARGE SCALE GENOMIC DNA]</scope>
    <source>
        <strain evidence="9">UBA9375</strain>
    </source>
</reference>
<protein>
    <recommendedName>
        <fullName evidence="1">valine--tRNA ligase</fullName>
        <ecNumber evidence="1">6.1.1.9</ecNumber>
    </recommendedName>
    <alternativeName>
        <fullName evidence="7">Valyl-tRNA synthetase</fullName>
    </alternativeName>
</protein>
<dbReference type="Gene3D" id="1.10.730.10">
    <property type="entry name" value="Isoleucyl-tRNA Synthetase, Domain 1"/>
    <property type="match status" value="1"/>
</dbReference>
<keyword evidence="6" id="KW-0030">Aminoacyl-tRNA synthetase</keyword>
<feature type="non-terminal residue" evidence="9">
    <location>
        <position position="1"/>
    </location>
</feature>
<name>A0A3D3RB38_9PLAN</name>
<comment type="caution">
    <text evidence="9">The sequence shown here is derived from an EMBL/GenBank/DDBJ whole genome shotgun (WGS) entry which is preliminary data.</text>
</comment>
<sequence length="132" mass="14750">EDVLDTWFSSALWPHATLGWPDKNPDLDYFYPGSVLVTSRDIITLWVARMVLTGLYNMEDIPFKHVCIHPKILDGFGQTMSKSKGNGVDPMDLIDKYGVDAVRFTIASFAGETQDVRLPVGYEDPETGEVVP</sequence>
<dbReference type="Proteomes" id="UP000263642">
    <property type="component" value="Unassembled WGS sequence"/>
</dbReference>
<evidence type="ECO:0000313" key="9">
    <source>
        <dbReference type="EMBL" id="HCO26009.1"/>
    </source>
</evidence>
<evidence type="ECO:0000256" key="7">
    <source>
        <dbReference type="ARBA" id="ARBA00029936"/>
    </source>
</evidence>
<dbReference type="GO" id="GO:0005829">
    <property type="term" value="C:cytosol"/>
    <property type="evidence" value="ECO:0007669"/>
    <property type="project" value="TreeGrafter"/>
</dbReference>
<dbReference type="Gene3D" id="3.40.50.620">
    <property type="entry name" value="HUPs"/>
    <property type="match status" value="1"/>
</dbReference>
<evidence type="ECO:0000256" key="2">
    <source>
        <dbReference type="ARBA" id="ARBA00022598"/>
    </source>
</evidence>
<dbReference type="GO" id="GO:0006438">
    <property type="term" value="P:valyl-tRNA aminoacylation"/>
    <property type="evidence" value="ECO:0007669"/>
    <property type="project" value="InterPro"/>
</dbReference>
<feature type="domain" description="Aminoacyl-tRNA synthetase class Ia" evidence="8">
    <location>
        <begin position="1"/>
        <end position="118"/>
    </location>
</feature>
<evidence type="ECO:0000313" key="10">
    <source>
        <dbReference type="Proteomes" id="UP000263642"/>
    </source>
</evidence>
<dbReference type="InterPro" id="IPR002300">
    <property type="entry name" value="aa-tRNA-synth_Ia"/>
</dbReference>
<evidence type="ECO:0000256" key="4">
    <source>
        <dbReference type="ARBA" id="ARBA00022840"/>
    </source>
</evidence>
<dbReference type="EMBL" id="DQAY01000147">
    <property type="protein sequence ID" value="HCO26009.1"/>
    <property type="molecule type" value="Genomic_DNA"/>
</dbReference>
<evidence type="ECO:0000256" key="6">
    <source>
        <dbReference type="ARBA" id="ARBA00023146"/>
    </source>
</evidence>
<gene>
    <name evidence="9" type="ORF">DIT97_24380</name>
</gene>
<dbReference type="SUPFAM" id="SSF52374">
    <property type="entry name" value="Nucleotidylyl transferase"/>
    <property type="match status" value="1"/>
</dbReference>